<dbReference type="SUPFAM" id="SSF56645">
    <property type="entry name" value="Acyl-CoA dehydrogenase NM domain-like"/>
    <property type="match status" value="1"/>
</dbReference>
<evidence type="ECO:0000256" key="6">
    <source>
        <dbReference type="RuleBase" id="RU362125"/>
    </source>
</evidence>
<dbReference type="GO" id="GO:0016491">
    <property type="term" value="F:oxidoreductase activity"/>
    <property type="evidence" value="ECO:0007669"/>
    <property type="project" value="UniProtKB-KW"/>
</dbReference>
<gene>
    <name evidence="10" type="ORF">WDJ61_12090</name>
</gene>
<comment type="similarity">
    <text evidence="2 6">Belongs to the acyl-CoA dehydrogenase family.</text>
</comment>
<dbReference type="InterPro" id="IPR009100">
    <property type="entry name" value="AcylCoA_DH/oxidase_NM_dom_sf"/>
</dbReference>
<feature type="domain" description="Acyl-CoA oxidase/dehydrogenase middle" evidence="8">
    <location>
        <begin position="121"/>
        <end position="215"/>
    </location>
</feature>
<organism evidence="10 11">
    <name type="scientific">Bacillus kandeliae</name>
    <dbReference type="NCBI Taxonomy" id="3129297"/>
    <lineage>
        <taxon>Bacteria</taxon>
        <taxon>Bacillati</taxon>
        <taxon>Bacillota</taxon>
        <taxon>Bacilli</taxon>
        <taxon>Bacillales</taxon>
        <taxon>Bacillaceae</taxon>
        <taxon>Bacillus</taxon>
    </lineage>
</organism>
<dbReference type="RefSeq" id="WP_338750033.1">
    <property type="nucleotide sequence ID" value="NZ_CP147404.1"/>
</dbReference>
<dbReference type="Proteomes" id="UP001387364">
    <property type="component" value="Chromosome"/>
</dbReference>
<dbReference type="Pfam" id="PF00441">
    <property type="entry name" value="Acyl-CoA_dh_1"/>
    <property type="match status" value="1"/>
</dbReference>
<evidence type="ECO:0000259" key="9">
    <source>
        <dbReference type="Pfam" id="PF02771"/>
    </source>
</evidence>
<dbReference type="PANTHER" id="PTHR43884:SF25">
    <property type="entry name" value="ACYL-COA DEHYDROGENASE YDBM-RELATED"/>
    <property type="match status" value="1"/>
</dbReference>
<dbReference type="InterPro" id="IPR006091">
    <property type="entry name" value="Acyl-CoA_Oxase/DH_mid-dom"/>
</dbReference>
<dbReference type="Gene3D" id="1.20.140.10">
    <property type="entry name" value="Butyryl-CoA Dehydrogenase, subunit A, domain 3"/>
    <property type="match status" value="1"/>
</dbReference>
<keyword evidence="11" id="KW-1185">Reference proteome</keyword>
<dbReference type="InterPro" id="IPR009075">
    <property type="entry name" value="AcylCo_DH/oxidase_C"/>
</dbReference>
<comment type="cofactor">
    <cofactor evidence="1 6">
        <name>FAD</name>
        <dbReference type="ChEBI" id="CHEBI:57692"/>
    </cofactor>
</comment>
<dbReference type="PIRSF" id="PIRSF016578">
    <property type="entry name" value="HsaA"/>
    <property type="match status" value="1"/>
</dbReference>
<evidence type="ECO:0000256" key="3">
    <source>
        <dbReference type="ARBA" id="ARBA00022630"/>
    </source>
</evidence>
<dbReference type="Gene3D" id="1.10.540.10">
    <property type="entry name" value="Acyl-CoA dehydrogenase/oxidase, N-terminal domain"/>
    <property type="match status" value="1"/>
</dbReference>
<name>A0ABZ2N310_9BACI</name>
<dbReference type="Pfam" id="PF02771">
    <property type="entry name" value="Acyl-CoA_dh_N"/>
    <property type="match status" value="1"/>
</dbReference>
<evidence type="ECO:0000256" key="5">
    <source>
        <dbReference type="ARBA" id="ARBA00023002"/>
    </source>
</evidence>
<dbReference type="EC" id="1.-.-.-" evidence="10"/>
<evidence type="ECO:0000313" key="10">
    <source>
        <dbReference type="EMBL" id="WXB91998.1"/>
    </source>
</evidence>
<dbReference type="InterPro" id="IPR046373">
    <property type="entry name" value="Acyl-CoA_Oxase/DH_mid-dom_sf"/>
</dbReference>
<keyword evidence="5 6" id="KW-0560">Oxidoreductase</keyword>
<proteinExistence type="inferred from homology"/>
<reference evidence="10 11" key="1">
    <citation type="submission" date="2024-02" db="EMBL/GenBank/DDBJ databases">
        <title>Seven novel Bacillus-like species.</title>
        <authorList>
            <person name="Liu G."/>
        </authorList>
    </citation>
    <scope>NUCLEOTIDE SEQUENCE [LARGE SCALE GENOMIC DNA]</scope>
    <source>
        <strain evidence="10 11">FJAT-52991</strain>
    </source>
</reference>
<sequence length="381" mass="42243">MTAYTESPKDVLSSLKKLKNDFQERERELDQLNSFPFQNVAELKKVDYTTQTLPKEYKGGGVSLTQFLSFQEQIAKGCGSTALSIGWHMGTVLEFAEHRHWNEEVVSIVVPEIQKGALINTAASERNAGSPLRGAKPTTTAVLSEDGQSYIITGEKTFTSASPVLDYFFVTATRENGTVAVFLVPHETKGVSIRETWDSVALRGTASHDLVLDHVEIPVEYVVEEVTAESKQRRKGWLLHIPACYLGIASAARDYAVKFAAEYVPTSLGKPIGTLPNIQQQIGEMEIHLLSSRHFLYGVAEKYEQHPDIDVQADMAAAKSFVTNQAIKVVDLAMRIVGARSLSAQNPLHRYYQHVRAGLHNPPMDDIAFKSLAERALKEIE</sequence>
<evidence type="ECO:0000259" key="8">
    <source>
        <dbReference type="Pfam" id="PF02770"/>
    </source>
</evidence>
<keyword evidence="4 6" id="KW-0274">FAD</keyword>
<protein>
    <submittedName>
        <fullName evidence="10">Acyl-CoA dehydrogenase family protein</fullName>
        <ecNumber evidence="10">1.-.-.-</ecNumber>
    </submittedName>
</protein>
<dbReference type="PANTHER" id="PTHR43884">
    <property type="entry name" value="ACYL-COA DEHYDROGENASE"/>
    <property type="match status" value="1"/>
</dbReference>
<keyword evidence="3 6" id="KW-0285">Flavoprotein</keyword>
<dbReference type="EMBL" id="CP147404">
    <property type="protein sequence ID" value="WXB91998.1"/>
    <property type="molecule type" value="Genomic_DNA"/>
</dbReference>
<dbReference type="Gene3D" id="2.40.110.10">
    <property type="entry name" value="Butyryl-CoA Dehydrogenase, subunit A, domain 2"/>
    <property type="match status" value="1"/>
</dbReference>
<evidence type="ECO:0000256" key="4">
    <source>
        <dbReference type="ARBA" id="ARBA00022827"/>
    </source>
</evidence>
<evidence type="ECO:0000256" key="1">
    <source>
        <dbReference type="ARBA" id="ARBA00001974"/>
    </source>
</evidence>
<dbReference type="CDD" id="cd00567">
    <property type="entry name" value="ACAD"/>
    <property type="match status" value="1"/>
</dbReference>
<accession>A0ABZ2N310</accession>
<dbReference type="Pfam" id="PF02770">
    <property type="entry name" value="Acyl-CoA_dh_M"/>
    <property type="match status" value="1"/>
</dbReference>
<feature type="domain" description="Acyl-CoA dehydrogenase/oxidase C-terminal" evidence="7">
    <location>
        <begin position="243"/>
        <end position="357"/>
    </location>
</feature>
<dbReference type="InterPro" id="IPR037069">
    <property type="entry name" value="AcylCoA_DH/ox_N_sf"/>
</dbReference>
<evidence type="ECO:0000256" key="2">
    <source>
        <dbReference type="ARBA" id="ARBA00009347"/>
    </source>
</evidence>
<evidence type="ECO:0000313" key="11">
    <source>
        <dbReference type="Proteomes" id="UP001387364"/>
    </source>
</evidence>
<dbReference type="SUPFAM" id="SSF47203">
    <property type="entry name" value="Acyl-CoA dehydrogenase C-terminal domain-like"/>
    <property type="match status" value="1"/>
</dbReference>
<feature type="domain" description="Acyl-CoA dehydrogenase/oxidase N-terminal" evidence="9">
    <location>
        <begin position="20"/>
        <end position="93"/>
    </location>
</feature>
<dbReference type="InterPro" id="IPR013786">
    <property type="entry name" value="AcylCoA_DH/ox_N"/>
</dbReference>
<evidence type="ECO:0000259" key="7">
    <source>
        <dbReference type="Pfam" id="PF00441"/>
    </source>
</evidence>
<dbReference type="InterPro" id="IPR036250">
    <property type="entry name" value="AcylCo_DH-like_C"/>
</dbReference>